<proteinExistence type="predicted"/>
<reference evidence="1" key="1">
    <citation type="submission" date="2014-09" db="EMBL/GenBank/DDBJ databases">
        <authorList>
            <person name="Magalhaes I.L.F."/>
            <person name="Oliveira U."/>
            <person name="Santos F.R."/>
            <person name="Vidigal T.H.D.A."/>
            <person name="Brescovit A.D."/>
            <person name="Santos A.J."/>
        </authorList>
    </citation>
    <scope>NUCLEOTIDE SEQUENCE</scope>
    <source>
        <tissue evidence="1">Shoot tissue taken approximately 20 cm above the soil surface</tissue>
    </source>
</reference>
<dbReference type="EMBL" id="GBRH01236204">
    <property type="protein sequence ID" value="JAD61691.1"/>
    <property type="molecule type" value="Transcribed_RNA"/>
</dbReference>
<protein>
    <submittedName>
        <fullName evidence="1">Uncharacterized protein</fullName>
    </submittedName>
</protein>
<organism evidence="1">
    <name type="scientific">Arundo donax</name>
    <name type="common">Giant reed</name>
    <name type="synonym">Donax arundinaceus</name>
    <dbReference type="NCBI Taxonomy" id="35708"/>
    <lineage>
        <taxon>Eukaryota</taxon>
        <taxon>Viridiplantae</taxon>
        <taxon>Streptophyta</taxon>
        <taxon>Embryophyta</taxon>
        <taxon>Tracheophyta</taxon>
        <taxon>Spermatophyta</taxon>
        <taxon>Magnoliopsida</taxon>
        <taxon>Liliopsida</taxon>
        <taxon>Poales</taxon>
        <taxon>Poaceae</taxon>
        <taxon>PACMAD clade</taxon>
        <taxon>Arundinoideae</taxon>
        <taxon>Arundineae</taxon>
        <taxon>Arundo</taxon>
    </lineage>
</organism>
<evidence type="ECO:0000313" key="1">
    <source>
        <dbReference type="EMBL" id="JAD61691.1"/>
    </source>
</evidence>
<reference evidence="1" key="2">
    <citation type="journal article" date="2015" name="Data Brief">
        <title>Shoot transcriptome of the giant reed, Arundo donax.</title>
        <authorList>
            <person name="Barrero R.A."/>
            <person name="Guerrero F.D."/>
            <person name="Moolhuijzen P."/>
            <person name="Goolsby J.A."/>
            <person name="Tidwell J."/>
            <person name="Bellgard S.E."/>
            <person name="Bellgard M.I."/>
        </authorList>
    </citation>
    <scope>NUCLEOTIDE SEQUENCE</scope>
    <source>
        <tissue evidence="1">Shoot tissue taken approximately 20 cm above the soil surface</tissue>
    </source>
</reference>
<accession>A0A0A9BED5</accession>
<dbReference type="AlphaFoldDB" id="A0A0A9BED5"/>
<name>A0A0A9BED5_ARUDO</name>
<sequence length="69" mass="7585">MKPLWLEGGFLQLSPFFLRNNSCSLLSSTVITFQASCPTSKSKSIAYLLETHSGYKLPLPITPAVSLRP</sequence>